<dbReference type="AlphaFoldDB" id="G8LIZ0"/>
<evidence type="ECO:0000256" key="1">
    <source>
        <dbReference type="SAM" id="Phobius"/>
    </source>
</evidence>
<evidence type="ECO:0000313" key="2">
    <source>
        <dbReference type="EMBL" id="AEW74431.1"/>
    </source>
</evidence>
<sequence length="51" mass="6162">MIFCNVTYLFDLKYVFVIPFIAPLLIYIKKLKQFKLPKIAIIIDFYFENVI</sequence>
<keyword evidence="1" id="KW-0472">Membrane</keyword>
<feature type="transmembrane region" description="Helical" evidence="1">
    <location>
        <begin position="12"/>
        <end position="28"/>
    </location>
</feature>
<dbReference type="EMBL" id="CP002886">
    <property type="protein sequence ID" value="AEW74431.1"/>
    <property type="molecule type" value="Genomic_DNA"/>
</dbReference>
<proteinExistence type="predicted"/>
<protein>
    <submittedName>
        <fullName evidence="2">Uncharacterized protein</fullName>
    </submittedName>
</protein>
<evidence type="ECO:0000313" key="3">
    <source>
        <dbReference type="Proteomes" id="UP000007838"/>
    </source>
</evidence>
<keyword evidence="1" id="KW-0812">Transmembrane</keyword>
<dbReference type="KEGG" id="eec:EcWSU1_03003"/>
<gene>
    <name evidence="2" type="ORF">EcWSU1_03003</name>
</gene>
<keyword evidence="1" id="KW-1133">Transmembrane helix</keyword>
<dbReference type="Proteomes" id="UP000007838">
    <property type="component" value="Chromosome"/>
</dbReference>
<name>G8LIZ0_9ENTR</name>
<dbReference type="HOGENOM" id="CLU_3098417_0_0_6"/>
<accession>G8LIZ0</accession>
<organism evidence="2 3">
    <name type="scientific">Enterobacter ludwigii</name>
    <dbReference type="NCBI Taxonomy" id="299767"/>
    <lineage>
        <taxon>Bacteria</taxon>
        <taxon>Pseudomonadati</taxon>
        <taxon>Pseudomonadota</taxon>
        <taxon>Gammaproteobacteria</taxon>
        <taxon>Enterobacterales</taxon>
        <taxon>Enterobacteriaceae</taxon>
        <taxon>Enterobacter</taxon>
        <taxon>Enterobacter cloacae complex</taxon>
    </lineage>
</organism>
<reference evidence="2 3" key="1">
    <citation type="journal article" date="2011" name="Stand. Genomic Sci.">
        <title>Complete genome of the onion pathogen Enterobacter cloacae EcWSU1.</title>
        <authorList>
            <person name="Humann J.L."/>
            <person name="Wildung M."/>
            <person name="Cheng C.H."/>
            <person name="Lee T."/>
            <person name="Stewart J.E."/>
            <person name="Drew J.C."/>
            <person name="Triplett E.W."/>
            <person name="Main D."/>
            <person name="Schroeder B.K."/>
        </authorList>
    </citation>
    <scope>NUCLEOTIDE SEQUENCE [LARGE SCALE GENOMIC DNA]</scope>
    <source>
        <strain evidence="2 3">EcWSU1</strain>
    </source>
</reference>